<dbReference type="STRING" id="282683.SAMN04488105_11171"/>
<accession>A0A1G7HNT6</accession>
<keyword evidence="3" id="KW-1185">Reference proteome</keyword>
<evidence type="ECO:0000313" key="3">
    <source>
        <dbReference type="Proteomes" id="UP000198994"/>
    </source>
</evidence>
<feature type="compositionally biased region" description="Pro residues" evidence="1">
    <location>
        <begin position="8"/>
        <end position="17"/>
    </location>
</feature>
<sequence>MITLQPQSPLPVSPHPGAPGRFGRRKSSARTEDTPSGFVEMRVVSPHFARVFQQQAAESLRPRP</sequence>
<proteinExistence type="predicted"/>
<dbReference type="AlphaFoldDB" id="A0A1G7HNT6"/>
<evidence type="ECO:0000256" key="1">
    <source>
        <dbReference type="SAM" id="MobiDB-lite"/>
    </source>
</evidence>
<evidence type="ECO:0000313" key="2">
    <source>
        <dbReference type="EMBL" id="SDF01924.1"/>
    </source>
</evidence>
<dbReference type="Proteomes" id="UP000198994">
    <property type="component" value="Unassembled WGS sequence"/>
</dbReference>
<protein>
    <submittedName>
        <fullName evidence="2">Uncharacterized protein</fullName>
    </submittedName>
</protein>
<reference evidence="3" key="1">
    <citation type="submission" date="2016-10" db="EMBL/GenBank/DDBJ databases">
        <authorList>
            <person name="Varghese N."/>
            <person name="Submissions S."/>
        </authorList>
    </citation>
    <scope>NUCLEOTIDE SEQUENCE [LARGE SCALE GENOMIC DNA]</scope>
    <source>
        <strain evidence="3">DSM 10146</strain>
    </source>
</reference>
<organism evidence="2 3">
    <name type="scientific">Salipiger thiooxidans</name>
    <dbReference type="NCBI Taxonomy" id="282683"/>
    <lineage>
        <taxon>Bacteria</taxon>
        <taxon>Pseudomonadati</taxon>
        <taxon>Pseudomonadota</taxon>
        <taxon>Alphaproteobacteria</taxon>
        <taxon>Rhodobacterales</taxon>
        <taxon>Roseobacteraceae</taxon>
        <taxon>Salipiger</taxon>
    </lineage>
</organism>
<gene>
    <name evidence="2" type="ORF">SAMN04488105_11171</name>
</gene>
<feature type="region of interest" description="Disordered" evidence="1">
    <location>
        <begin position="1"/>
        <end position="38"/>
    </location>
</feature>
<dbReference type="RefSeq" id="WP_089961403.1">
    <property type="nucleotide sequence ID" value="NZ_FNAV01000011.1"/>
</dbReference>
<name>A0A1G7HNT6_9RHOB</name>
<dbReference type="OrthoDB" id="10013214at2"/>
<dbReference type="EMBL" id="FNAV01000011">
    <property type="protein sequence ID" value="SDF01924.1"/>
    <property type="molecule type" value="Genomic_DNA"/>
</dbReference>